<sequence length="236" mass="26582">MEKVIHRAATRGYFDHGWLQTFHTFSFADYYNPQRIHFGALRVLNDDTVAGGEGFGSHPHDNMEIISIPLSGELRHEDSMGHGEVLRPGEIQVMSAGTGIVHSEFNNLPDREVKFLQIWIFPDRDDLTPRYEQIRLAKAEPDRLRPIVAPKGEGGEHVGWIHQKAWLSTLDLTSGAETDYELHGANHGVYLFVLEGVVEAAGETLRTRDGMGIRRTERVALRGIENSHLLLIEVPM</sequence>
<dbReference type="CDD" id="cd02910">
    <property type="entry name" value="cupin_Yhhw_N"/>
    <property type="match status" value="1"/>
</dbReference>
<evidence type="ECO:0000313" key="7">
    <source>
        <dbReference type="Proteomes" id="UP000318946"/>
    </source>
</evidence>
<feature type="binding site" evidence="2">
    <location>
        <position position="102"/>
    </location>
    <ligand>
        <name>Fe cation</name>
        <dbReference type="ChEBI" id="CHEBI:24875"/>
    </ligand>
</feature>
<organism evidence="6 7">
    <name type="scientific">Alistipes communis</name>
    <dbReference type="NCBI Taxonomy" id="2585118"/>
    <lineage>
        <taxon>Bacteria</taxon>
        <taxon>Pseudomonadati</taxon>
        <taxon>Bacteroidota</taxon>
        <taxon>Bacteroidia</taxon>
        <taxon>Bacteroidales</taxon>
        <taxon>Rikenellaceae</taxon>
        <taxon>Alistipes</taxon>
    </lineage>
</organism>
<dbReference type="InterPro" id="IPR014710">
    <property type="entry name" value="RmlC-like_jellyroll"/>
</dbReference>
<dbReference type="Pfam" id="PF02678">
    <property type="entry name" value="Pirin"/>
    <property type="match status" value="1"/>
</dbReference>
<evidence type="ECO:0000256" key="2">
    <source>
        <dbReference type="PIRSR" id="PIRSR006232-1"/>
    </source>
</evidence>
<keyword evidence="7" id="KW-1185">Reference proteome</keyword>
<feature type="binding site" evidence="2">
    <location>
        <position position="104"/>
    </location>
    <ligand>
        <name>Fe cation</name>
        <dbReference type="ChEBI" id="CHEBI:24875"/>
    </ligand>
</feature>
<name>A0A4Y1WPE6_9BACT</name>
<dbReference type="AlphaFoldDB" id="A0A4Y1WPE6"/>
<dbReference type="OrthoDB" id="321327at2"/>
<dbReference type="GO" id="GO:0046872">
    <property type="term" value="F:metal ion binding"/>
    <property type="evidence" value="ECO:0007669"/>
    <property type="project" value="UniProtKB-KW"/>
</dbReference>
<comment type="cofactor">
    <cofactor evidence="2">
        <name>Fe cation</name>
        <dbReference type="ChEBI" id="CHEBI:24875"/>
    </cofactor>
    <text evidence="2">Binds 1 Fe cation per subunit.</text>
</comment>
<dbReference type="Pfam" id="PF17954">
    <property type="entry name" value="Pirin_C_2"/>
    <property type="match status" value="1"/>
</dbReference>
<proteinExistence type="inferred from homology"/>
<evidence type="ECO:0000256" key="1">
    <source>
        <dbReference type="ARBA" id="ARBA00008416"/>
    </source>
</evidence>
<gene>
    <name evidence="6" type="ORF">A5CBH24_02930</name>
</gene>
<evidence type="ECO:0008006" key="8">
    <source>
        <dbReference type="Google" id="ProtNLM"/>
    </source>
</evidence>
<reference evidence="7" key="1">
    <citation type="submission" date="2019-06" db="EMBL/GenBank/DDBJ databases">
        <title>Alistipes onderdonkii subsp. vulgaris subsp. nov., Alistipes dispar sp. nov. and Alistipes communis sp. nov., isolated from human faeces, and creation of Alistipes onderdonkii subsp. onderdonkii subsp. nov.</title>
        <authorList>
            <person name="Sakamoto M."/>
            <person name="Ikeyama N."/>
            <person name="Ogata Y."/>
            <person name="Suda W."/>
            <person name="Iino T."/>
            <person name="Hattori M."/>
            <person name="Ohkuma M."/>
        </authorList>
    </citation>
    <scope>NUCLEOTIDE SEQUENCE [LARGE SCALE GENOMIC DNA]</scope>
    <source>
        <strain evidence="7">5CBH24</strain>
    </source>
</reference>
<protein>
    <recommendedName>
        <fullName evidence="8">Pirin family protein</fullName>
    </recommendedName>
</protein>
<evidence type="ECO:0000259" key="5">
    <source>
        <dbReference type="Pfam" id="PF17954"/>
    </source>
</evidence>
<dbReference type="Proteomes" id="UP000318946">
    <property type="component" value="Chromosome"/>
</dbReference>
<dbReference type="InterPro" id="IPR003829">
    <property type="entry name" value="Pirin_N_dom"/>
</dbReference>
<dbReference type="KEGG" id="acou:A5CBH24_02930"/>
<accession>A0A4Y1WPE6</accession>
<evidence type="ECO:0000256" key="3">
    <source>
        <dbReference type="RuleBase" id="RU003457"/>
    </source>
</evidence>
<dbReference type="Gene3D" id="2.60.120.10">
    <property type="entry name" value="Jelly Rolls"/>
    <property type="match status" value="2"/>
</dbReference>
<dbReference type="InterPro" id="IPR012093">
    <property type="entry name" value="Pirin"/>
</dbReference>
<feature type="domain" description="Quercetin 2,3-dioxygenase C-terminal cupin" evidence="5">
    <location>
        <begin position="148"/>
        <end position="234"/>
    </location>
</feature>
<dbReference type="SUPFAM" id="SSF51182">
    <property type="entry name" value="RmlC-like cupins"/>
    <property type="match status" value="1"/>
</dbReference>
<evidence type="ECO:0000259" key="4">
    <source>
        <dbReference type="Pfam" id="PF02678"/>
    </source>
</evidence>
<dbReference type="PIRSF" id="PIRSF006232">
    <property type="entry name" value="Pirin"/>
    <property type="match status" value="1"/>
</dbReference>
<feature type="binding site" evidence="2">
    <location>
        <position position="60"/>
    </location>
    <ligand>
        <name>Fe cation</name>
        <dbReference type="ChEBI" id="CHEBI:24875"/>
    </ligand>
</feature>
<dbReference type="GeneID" id="78341016"/>
<dbReference type="InterPro" id="IPR011051">
    <property type="entry name" value="RmlC_Cupin_sf"/>
</dbReference>
<dbReference type="PANTHER" id="PTHR43212:SF3">
    <property type="entry name" value="QUERCETIN 2,3-DIOXYGENASE"/>
    <property type="match status" value="1"/>
</dbReference>
<dbReference type="RefSeq" id="WP_141411967.1">
    <property type="nucleotide sequence ID" value="NZ_AP019735.1"/>
</dbReference>
<keyword evidence="2" id="KW-0408">Iron</keyword>
<keyword evidence="2" id="KW-0479">Metal-binding</keyword>
<dbReference type="PANTHER" id="PTHR43212">
    <property type="entry name" value="QUERCETIN 2,3-DIOXYGENASE"/>
    <property type="match status" value="1"/>
</dbReference>
<dbReference type="EMBL" id="AP019735">
    <property type="protein sequence ID" value="BBL02980.1"/>
    <property type="molecule type" value="Genomic_DNA"/>
</dbReference>
<evidence type="ECO:0000313" key="6">
    <source>
        <dbReference type="EMBL" id="BBL02980.1"/>
    </source>
</evidence>
<dbReference type="InterPro" id="IPR041602">
    <property type="entry name" value="Quercetinase_C"/>
</dbReference>
<feature type="binding site" evidence="2">
    <location>
        <position position="58"/>
    </location>
    <ligand>
        <name>Fe cation</name>
        <dbReference type="ChEBI" id="CHEBI:24875"/>
    </ligand>
</feature>
<comment type="similarity">
    <text evidence="1 3">Belongs to the pirin family.</text>
</comment>
<feature type="domain" description="Pirin N-terminal" evidence="4">
    <location>
        <begin position="13"/>
        <end position="120"/>
    </location>
</feature>